<dbReference type="Pfam" id="PF00990">
    <property type="entry name" value="GGDEF"/>
    <property type="match status" value="1"/>
</dbReference>
<evidence type="ECO:0000256" key="3">
    <source>
        <dbReference type="SAM" id="Coils"/>
    </source>
</evidence>
<dbReference type="PANTHER" id="PTHR45138">
    <property type="entry name" value="REGULATORY COMPONENTS OF SENSORY TRANSDUCTION SYSTEM"/>
    <property type="match status" value="1"/>
</dbReference>
<keyword evidence="6" id="KW-1185">Reference proteome</keyword>
<comment type="caution">
    <text evidence="5">The sequence shown here is derived from an EMBL/GenBank/DDBJ whole genome shotgun (WGS) entry which is preliminary data.</text>
</comment>
<dbReference type="SUPFAM" id="SSF55073">
    <property type="entry name" value="Nucleotide cyclase"/>
    <property type="match status" value="1"/>
</dbReference>
<dbReference type="Proteomes" id="UP000441523">
    <property type="component" value="Unassembled WGS sequence"/>
</dbReference>
<name>A0A6N6MTN8_9HYPH</name>
<dbReference type="NCBIfam" id="TIGR00254">
    <property type="entry name" value="GGDEF"/>
    <property type="match status" value="1"/>
</dbReference>
<dbReference type="SMART" id="SM00267">
    <property type="entry name" value="GGDEF"/>
    <property type="match status" value="1"/>
</dbReference>
<protein>
    <recommendedName>
        <fullName evidence="1">diguanylate cyclase</fullName>
        <ecNumber evidence="1">2.7.7.65</ecNumber>
    </recommendedName>
</protein>
<dbReference type="GO" id="GO:0043709">
    <property type="term" value="P:cell adhesion involved in single-species biofilm formation"/>
    <property type="evidence" value="ECO:0007669"/>
    <property type="project" value="TreeGrafter"/>
</dbReference>
<dbReference type="GO" id="GO:0005886">
    <property type="term" value="C:plasma membrane"/>
    <property type="evidence" value="ECO:0007669"/>
    <property type="project" value="TreeGrafter"/>
</dbReference>
<comment type="catalytic activity">
    <reaction evidence="2">
        <text>2 GTP = 3',3'-c-di-GMP + 2 diphosphate</text>
        <dbReference type="Rhea" id="RHEA:24898"/>
        <dbReference type="ChEBI" id="CHEBI:33019"/>
        <dbReference type="ChEBI" id="CHEBI:37565"/>
        <dbReference type="ChEBI" id="CHEBI:58805"/>
        <dbReference type="EC" id="2.7.7.65"/>
    </reaction>
</comment>
<dbReference type="GO" id="GO:0052621">
    <property type="term" value="F:diguanylate cyclase activity"/>
    <property type="evidence" value="ECO:0007669"/>
    <property type="project" value="UniProtKB-EC"/>
</dbReference>
<reference evidence="5 6" key="1">
    <citation type="submission" date="2019-09" db="EMBL/GenBank/DDBJ databases">
        <title>YIM 132548 draft genome.</title>
        <authorList>
            <person name="Jiang L."/>
        </authorList>
    </citation>
    <scope>NUCLEOTIDE SEQUENCE [LARGE SCALE GENOMIC DNA]</scope>
    <source>
        <strain evidence="5 6">YIM 132548</strain>
    </source>
</reference>
<dbReference type="InterPro" id="IPR050469">
    <property type="entry name" value="Diguanylate_Cyclase"/>
</dbReference>
<organism evidence="5 6">
    <name type="scientific">Methylobacterium planeticum</name>
    <dbReference type="NCBI Taxonomy" id="2615211"/>
    <lineage>
        <taxon>Bacteria</taxon>
        <taxon>Pseudomonadati</taxon>
        <taxon>Pseudomonadota</taxon>
        <taxon>Alphaproteobacteria</taxon>
        <taxon>Hyphomicrobiales</taxon>
        <taxon>Methylobacteriaceae</taxon>
        <taxon>Methylobacterium</taxon>
    </lineage>
</organism>
<dbReference type="GO" id="GO:1902201">
    <property type="term" value="P:negative regulation of bacterial-type flagellum-dependent cell motility"/>
    <property type="evidence" value="ECO:0007669"/>
    <property type="project" value="TreeGrafter"/>
</dbReference>
<evidence type="ECO:0000313" key="6">
    <source>
        <dbReference type="Proteomes" id="UP000441523"/>
    </source>
</evidence>
<dbReference type="EMBL" id="VZZJ01000007">
    <property type="protein sequence ID" value="KAB1073700.1"/>
    <property type="molecule type" value="Genomic_DNA"/>
</dbReference>
<dbReference type="Gene3D" id="3.30.70.270">
    <property type="match status" value="1"/>
</dbReference>
<evidence type="ECO:0000313" key="5">
    <source>
        <dbReference type="EMBL" id="KAB1073700.1"/>
    </source>
</evidence>
<dbReference type="InterPro" id="IPR043128">
    <property type="entry name" value="Rev_trsase/Diguanyl_cyclase"/>
</dbReference>
<dbReference type="FunFam" id="3.30.70.270:FF:000001">
    <property type="entry name" value="Diguanylate cyclase domain protein"/>
    <property type="match status" value="1"/>
</dbReference>
<dbReference type="EC" id="2.7.7.65" evidence="1"/>
<dbReference type="RefSeq" id="WP_150963490.1">
    <property type="nucleotide sequence ID" value="NZ_VZZJ01000007.1"/>
</dbReference>
<evidence type="ECO:0000256" key="2">
    <source>
        <dbReference type="ARBA" id="ARBA00034247"/>
    </source>
</evidence>
<evidence type="ECO:0000259" key="4">
    <source>
        <dbReference type="PROSITE" id="PS50887"/>
    </source>
</evidence>
<dbReference type="PANTHER" id="PTHR45138:SF9">
    <property type="entry name" value="DIGUANYLATE CYCLASE DGCM-RELATED"/>
    <property type="match status" value="1"/>
</dbReference>
<dbReference type="PROSITE" id="PS50887">
    <property type="entry name" value="GGDEF"/>
    <property type="match status" value="1"/>
</dbReference>
<dbReference type="AlphaFoldDB" id="A0A6N6MTN8"/>
<feature type="coiled-coil region" evidence="3">
    <location>
        <begin position="68"/>
        <end position="109"/>
    </location>
</feature>
<dbReference type="InterPro" id="IPR000160">
    <property type="entry name" value="GGDEF_dom"/>
</dbReference>
<dbReference type="CDD" id="cd01949">
    <property type="entry name" value="GGDEF"/>
    <property type="match status" value="1"/>
</dbReference>
<proteinExistence type="predicted"/>
<accession>A0A6N6MTN8</accession>
<sequence length="281" mass="30866">MKTRRAAAAEIERAAATDAFSLFDNEEAILGRTEVMLARLAEVAEGVQELAGAYRRGYREQRRLVRLSDRMQGDLQRANLRLADQQRDLQSLNEALSGEIEHRTRLEAELRRLADTDHLTGALTRRRFLEISEREWLRTAHSRNPACLLMLDLDRFKMINDTMGHGAGDAALVAFVEICRSNLHSLDALGRMGGEEFAILLTDTDASAGMLVAERLRAAVAATPIAAGQRPVAITVSVGLAAFRPGEPLADALRRADAALYAAKNAGRNGVRGEVEDQVPR</sequence>
<keyword evidence="3" id="KW-0175">Coiled coil</keyword>
<evidence type="ECO:0000256" key="1">
    <source>
        <dbReference type="ARBA" id="ARBA00012528"/>
    </source>
</evidence>
<feature type="domain" description="GGDEF" evidence="4">
    <location>
        <begin position="144"/>
        <end position="276"/>
    </location>
</feature>
<gene>
    <name evidence="5" type="ORF">F6X51_10950</name>
</gene>
<dbReference type="InterPro" id="IPR029787">
    <property type="entry name" value="Nucleotide_cyclase"/>
</dbReference>